<evidence type="ECO:0000313" key="1">
    <source>
        <dbReference type="EMBL" id="SVE00249.1"/>
    </source>
</evidence>
<dbReference type="AlphaFoldDB" id="A0A382ZY54"/>
<organism evidence="1">
    <name type="scientific">marine metagenome</name>
    <dbReference type="NCBI Taxonomy" id="408172"/>
    <lineage>
        <taxon>unclassified sequences</taxon>
        <taxon>metagenomes</taxon>
        <taxon>ecological metagenomes</taxon>
    </lineage>
</organism>
<proteinExistence type="predicted"/>
<gene>
    <name evidence="1" type="ORF">METZ01_LOCUS453103</name>
</gene>
<protein>
    <submittedName>
        <fullName evidence="1">Uncharacterized protein</fullName>
    </submittedName>
</protein>
<feature type="non-terminal residue" evidence="1">
    <location>
        <position position="204"/>
    </location>
</feature>
<name>A0A382ZY54_9ZZZZ</name>
<feature type="non-terminal residue" evidence="1">
    <location>
        <position position="1"/>
    </location>
</feature>
<dbReference type="EMBL" id="UINC01187496">
    <property type="protein sequence ID" value="SVE00249.1"/>
    <property type="molecule type" value="Genomic_DNA"/>
</dbReference>
<reference evidence="1" key="1">
    <citation type="submission" date="2018-05" db="EMBL/GenBank/DDBJ databases">
        <authorList>
            <person name="Lanie J.A."/>
            <person name="Ng W.-L."/>
            <person name="Kazmierczak K.M."/>
            <person name="Andrzejewski T.M."/>
            <person name="Davidsen T.M."/>
            <person name="Wayne K.J."/>
            <person name="Tettelin H."/>
            <person name="Glass J.I."/>
            <person name="Rusch D."/>
            <person name="Podicherti R."/>
            <person name="Tsui H.-C.T."/>
            <person name="Winkler M.E."/>
        </authorList>
    </citation>
    <scope>NUCLEOTIDE SEQUENCE</scope>
</reference>
<accession>A0A382ZY54</accession>
<sequence>VENRRITRLSGLLLLCSIIVSFTVRDGLCAVVYRIGTPFSEAAKDSLQSLGIEYLEIDWSVSQLQEALEPDSLGVGVLQPNFFAADEDIAATLLRRDGWVGVKHFANIDRKRGQVLVDQDPNSGLVWEAIAPEPFYTDAIQNDDMHGTLWQQLTFDLGGRFLIKEIRMRPSPENRMHFLERVLIGGSDRGLHAGNYVPNFPVSA</sequence>